<keyword evidence="1" id="KW-1133">Transmembrane helix</keyword>
<feature type="transmembrane region" description="Helical" evidence="1">
    <location>
        <begin position="22"/>
        <end position="40"/>
    </location>
</feature>
<gene>
    <name evidence="2" type="ORF">G4V63_29310</name>
</gene>
<keyword evidence="1" id="KW-0472">Membrane</keyword>
<evidence type="ECO:0000313" key="3">
    <source>
        <dbReference type="Proteomes" id="UP000480266"/>
    </source>
</evidence>
<protein>
    <submittedName>
        <fullName evidence="2">DUF2029 domain-containing protein</fullName>
    </submittedName>
</protein>
<evidence type="ECO:0000256" key="1">
    <source>
        <dbReference type="SAM" id="Phobius"/>
    </source>
</evidence>
<organism evidence="2 3">
    <name type="scientific">Candidatus Afipia apatlaquensis</name>
    <dbReference type="NCBI Taxonomy" id="2712852"/>
    <lineage>
        <taxon>Bacteria</taxon>
        <taxon>Pseudomonadati</taxon>
        <taxon>Pseudomonadota</taxon>
        <taxon>Alphaproteobacteria</taxon>
        <taxon>Hyphomicrobiales</taxon>
        <taxon>Nitrobacteraceae</taxon>
        <taxon>Afipia</taxon>
    </lineage>
</organism>
<comment type="caution">
    <text evidence="2">The sequence shown here is derived from an EMBL/GenBank/DDBJ whole genome shotgun (WGS) entry which is preliminary data.</text>
</comment>
<dbReference type="AlphaFoldDB" id="A0A7C9VSI7"/>
<dbReference type="Proteomes" id="UP000480266">
    <property type="component" value="Unassembled WGS sequence"/>
</dbReference>
<feature type="non-terminal residue" evidence="2">
    <location>
        <position position="58"/>
    </location>
</feature>
<reference evidence="2" key="1">
    <citation type="submission" date="2020-02" db="EMBL/GenBank/DDBJ databases">
        <title>Draft genome sequence of Candidatus Afipia apatlaquensis IBT-C3, a potential strain for decolorization of textile dyes.</title>
        <authorList>
            <person name="Sanchez-Reyes A."/>
            <person name="Breton-Deval L."/>
            <person name="Mangelson H."/>
            <person name="Sanchez-Flores A."/>
        </authorList>
    </citation>
    <scope>NUCLEOTIDE SEQUENCE [LARGE SCALE GENOMIC DNA]</scope>
    <source>
        <strain evidence="2">IBT-C3</strain>
    </source>
</reference>
<keyword evidence="1" id="KW-0812">Transmembrane</keyword>
<accession>A0A7C9VSI7</accession>
<dbReference type="EMBL" id="JAAMRR010001496">
    <property type="protein sequence ID" value="NGX99153.1"/>
    <property type="molecule type" value="Genomic_DNA"/>
</dbReference>
<proteinExistence type="predicted"/>
<name>A0A7C9VSI7_9BRAD</name>
<keyword evidence="3" id="KW-1185">Reference proteome</keyword>
<sequence length="58" mass="6356">MNSFLQQLRTGNWLTPARIRNYALLVLAISVAGLIGLLATSDHMIDRNGKPIGTDFSN</sequence>
<evidence type="ECO:0000313" key="2">
    <source>
        <dbReference type="EMBL" id="NGX99153.1"/>
    </source>
</evidence>